<name>A0A139LSB0_9BACE</name>
<evidence type="ECO:0000313" key="2">
    <source>
        <dbReference type="Proteomes" id="UP000070319"/>
    </source>
</evidence>
<sequence length="140" mass="16642">MYTLNCNFHIIFQVLFKRPFSISYRFVPFLFSHPPYSHLLRSYRENKIANWVRRGYEEDTKKVRKKNYYSFFRFPIFRKNEEYFTDISLLPLQEPLVGDIKNGYTLCLGWLHPLVQMATPSGTKGVALAKAELPNNLKVR</sequence>
<accession>A0A139LSB0</accession>
<evidence type="ECO:0000313" key="1">
    <source>
        <dbReference type="EMBL" id="KXT54349.1"/>
    </source>
</evidence>
<gene>
    <name evidence="1" type="ORF">HMPREF2531_00882</name>
</gene>
<reference evidence="1 2" key="1">
    <citation type="submission" date="2016-02" db="EMBL/GenBank/DDBJ databases">
        <authorList>
            <person name="Wen L."/>
            <person name="He K."/>
            <person name="Yang H."/>
        </authorList>
    </citation>
    <scope>NUCLEOTIDE SEQUENCE [LARGE SCALE GENOMIC DNA]</scope>
    <source>
        <strain evidence="1 2">KLE1704</strain>
    </source>
</reference>
<dbReference type="EMBL" id="LTDF01000045">
    <property type="protein sequence ID" value="KXT54349.1"/>
    <property type="molecule type" value="Genomic_DNA"/>
</dbReference>
<organism evidence="1">
    <name type="scientific">Bacteroides intestinalis</name>
    <dbReference type="NCBI Taxonomy" id="329854"/>
    <lineage>
        <taxon>Bacteria</taxon>
        <taxon>Pseudomonadati</taxon>
        <taxon>Bacteroidota</taxon>
        <taxon>Bacteroidia</taxon>
        <taxon>Bacteroidales</taxon>
        <taxon>Bacteroidaceae</taxon>
        <taxon>Bacteroides</taxon>
    </lineage>
</organism>
<dbReference type="AlphaFoldDB" id="A0A139LSB0"/>
<dbReference type="Proteomes" id="UP000070319">
    <property type="component" value="Unassembled WGS sequence"/>
</dbReference>
<comment type="caution">
    <text evidence="1">The sequence shown here is derived from an EMBL/GenBank/DDBJ whole genome shotgun (WGS) entry which is preliminary data.</text>
</comment>
<proteinExistence type="predicted"/>
<protein>
    <submittedName>
        <fullName evidence="1">Uncharacterized protein</fullName>
    </submittedName>
</protein>
<dbReference type="PATRIC" id="fig|329854.7.peg.885"/>